<evidence type="ECO:0000256" key="5">
    <source>
        <dbReference type="ARBA" id="ARBA00029447"/>
    </source>
</evidence>
<keyword evidence="2" id="KW-1003">Cell membrane</keyword>
<organism evidence="10 11">
    <name type="scientific">Paenibacillus alvei</name>
    <name type="common">Bacillus alvei</name>
    <dbReference type="NCBI Taxonomy" id="44250"/>
    <lineage>
        <taxon>Bacteria</taxon>
        <taxon>Bacillati</taxon>
        <taxon>Bacillota</taxon>
        <taxon>Bacilli</taxon>
        <taxon>Bacillales</taxon>
        <taxon>Paenibacillaceae</taxon>
        <taxon>Paenibacillus</taxon>
    </lineage>
</organism>
<dbReference type="PANTHER" id="PTHR32089">
    <property type="entry name" value="METHYL-ACCEPTING CHEMOTAXIS PROTEIN MCPB"/>
    <property type="match status" value="1"/>
</dbReference>
<dbReference type="PROSITE" id="PS50885">
    <property type="entry name" value="HAMP"/>
    <property type="match status" value="1"/>
</dbReference>
<accession>A0A383R8S6</accession>
<dbReference type="SUPFAM" id="SSF58104">
    <property type="entry name" value="Methyl-accepting chemotaxis protein (MCP) signaling domain"/>
    <property type="match status" value="1"/>
</dbReference>
<dbReference type="RefSeq" id="WP_138185297.1">
    <property type="nucleotide sequence ID" value="NZ_LS992241.1"/>
</dbReference>
<dbReference type="GO" id="GO:0007165">
    <property type="term" value="P:signal transduction"/>
    <property type="evidence" value="ECO:0007669"/>
    <property type="project" value="UniProtKB-KW"/>
</dbReference>
<dbReference type="PANTHER" id="PTHR32089:SF112">
    <property type="entry name" value="LYSOZYME-LIKE PROTEIN-RELATED"/>
    <property type="match status" value="1"/>
</dbReference>
<evidence type="ECO:0000256" key="1">
    <source>
        <dbReference type="ARBA" id="ARBA00004236"/>
    </source>
</evidence>
<dbReference type="Proteomes" id="UP000304148">
    <property type="component" value="Chromosome"/>
</dbReference>
<comment type="similarity">
    <text evidence="5">Belongs to the methyl-accepting chemotaxis (MCP) protein family.</text>
</comment>
<name>A0A383R8S6_PAEAL</name>
<dbReference type="EMBL" id="LS992241">
    <property type="protein sequence ID" value="SYX83193.1"/>
    <property type="molecule type" value="Genomic_DNA"/>
</dbReference>
<dbReference type="Pfam" id="PF00015">
    <property type="entry name" value="MCPsignal"/>
    <property type="match status" value="1"/>
</dbReference>
<feature type="transmembrane region" description="Helical" evidence="7">
    <location>
        <begin position="62"/>
        <end position="83"/>
    </location>
</feature>
<comment type="subcellular location">
    <subcellularLocation>
        <location evidence="1">Cell membrane</location>
    </subcellularLocation>
</comment>
<dbReference type="AlphaFoldDB" id="A0A383R8S6"/>
<feature type="transmembrane region" description="Helical" evidence="7">
    <location>
        <begin position="20"/>
        <end position="41"/>
    </location>
</feature>
<reference evidence="11" key="1">
    <citation type="submission" date="2018-08" db="EMBL/GenBank/DDBJ databases">
        <authorList>
            <person name="Chevrot R."/>
        </authorList>
    </citation>
    <scope>NUCLEOTIDE SEQUENCE [LARGE SCALE GENOMIC DNA]</scope>
</reference>
<protein>
    <submittedName>
        <fullName evidence="10">Methyl-accepting chemotaxis sensory transducer</fullName>
    </submittedName>
</protein>
<proteinExistence type="inferred from homology"/>
<keyword evidence="7" id="KW-1133">Transmembrane helix</keyword>
<evidence type="ECO:0000259" key="9">
    <source>
        <dbReference type="PROSITE" id="PS50885"/>
    </source>
</evidence>
<keyword evidence="4 6" id="KW-0807">Transducer</keyword>
<sequence length="447" mass="49193">MKIMDTLKKWTVESIKFKLIFPIVLVQILGTNIGEFVNFVLDTSKEVIAKAGIQNEFMEGNIGLYVSSVFSTLISVLIVVFMYDRLVLRRLQLVVRFTDKLGAGDLSSELCFKGNDDISKLCKSLNTGSTSIKNLVVEIDNASNNIQQSSSAMLDATRNSTASIARIQSKSHILAQDATNLLNDTQRAKLSLLKITKSNDELSHKVKASLETSSAIKTRAAQMEVEAVHSLEKAIRTYEEKQQNLRNAIEAGRIVDEIHVISASIKEISSQTNILALNASIEAARAGQQGKGFQVVAERVKKLAGESTEAISHIDEMVVHVKNAFLKLGKSSQDILDYMNNEAKADYELLIKTGQQYQRDAQAILSLSEEVHASTELMGSAVADIEEVIEGVSESSSRAAGYTSEMKESLEEMNVAMSKVTDSMEGQAEMSVQLRESIKRFIIFPSK</sequence>
<evidence type="ECO:0000313" key="11">
    <source>
        <dbReference type="Proteomes" id="UP000304148"/>
    </source>
</evidence>
<keyword evidence="3 7" id="KW-0472">Membrane</keyword>
<feature type="domain" description="HAMP" evidence="9">
    <location>
        <begin position="85"/>
        <end position="137"/>
    </location>
</feature>
<dbReference type="SMART" id="SM00283">
    <property type="entry name" value="MA"/>
    <property type="match status" value="1"/>
</dbReference>
<evidence type="ECO:0000259" key="8">
    <source>
        <dbReference type="PROSITE" id="PS50111"/>
    </source>
</evidence>
<dbReference type="PROSITE" id="PS50111">
    <property type="entry name" value="CHEMOTAXIS_TRANSDUC_2"/>
    <property type="match status" value="1"/>
</dbReference>
<evidence type="ECO:0000256" key="4">
    <source>
        <dbReference type="ARBA" id="ARBA00023224"/>
    </source>
</evidence>
<evidence type="ECO:0000256" key="7">
    <source>
        <dbReference type="SAM" id="Phobius"/>
    </source>
</evidence>
<gene>
    <name evidence="10" type="ORF">PBLR_11615</name>
</gene>
<evidence type="ECO:0000256" key="6">
    <source>
        <dbReference type="PROSITE-ProRule" id="PRU00284"/>
    </source>
</evidence>
<dbReference type="Gene3D" id="1.10.287.950">
    <property type="entry name" value="Methyl-accepting chemotaxis protein"/>
    <property type="match status" value="1"/>
</dbReference>
<dbReference type="InterPro" id="IPR003660">
    <property type="entry name" value="HAMP_dom"/>
</dbReference>
<dbReference type="GO" id="GO:0005886">
    <property type="term" value="C:plasma membrane"/>
    <property type="evidence" value="ECO:0007669"/>
    <property type="project" value="UniProtKB-SubCell"/>
</dbReference>
<evidence type="ECO:0000256" key="2">
    <source>
        <dbReference type="ARBA" id="ARBA00022475"/>
    </source>
</evidence>
<evidence type="ECO:0000256" key="3">
    <source>
        <dbReference type="ARBA" id="ARBA00023136"/>
    </source>
</evidence>
<feature type="domain" description="Methyl-accepting transducer" evidence="8">
    <location>
        <begin position="163"/>
        <end position="414"/>
    </location>
</feature>
<dbReference type="InterPro" id="IPR004089">
    <property type="entry name" value="MCPsignal_dom"/>
</dbReference>
<evidence type="ECO:0000313" key="10">
    <source>
        <dbReference type="EMBL" id="SYX83193.1"/>
    </source>
</evidence>
<keyword evidence="7" id="KW-0812">Transmembrane</keyword>